<organism evidence="6 8">
    <name type="scientific">Smittium culicis</name>
    <dbReference type="NCBI Taxonomy" id="133412"/>
    <lineage>
        <taxon>Eukaryota</taxon>
        <taxon>Fungi</taxon>
        <taxon>Fungi incertae sedis</taxon>
        <taxon>Zoopagomycota</taxon>
        <taxon>Kickxellomycotina</taxon>
        <taxon>Harpellomycetes</taxon>
        <taxon>Harpellales</taxon>
        <taxon>Legeriomycetaceae</taxon>
        <taxon>Smittium</taxon>
    </lineage>
</organism>
<dbReference type="SUPFAM" id="SSF69695">
    <property type="entry name" value="SRP19"/>
    <property type="match status" value="1"/>
</dbReference>
<name>A0A1R1WY08_9FUNG</name>
<dbReference type="GO" id="GO:0006617">
    <property type="term" value="P:SRP-dependent cotranslational protein targeting to membrane, signal sequence recognition"/>
    <property type="evidence" value="ECO:0007669"/>
    <property type="project" value="TreeGrafter"/>
</dbReference>
<dbReference type="InterPro" id="IPR036521">
    <property type="entry name" value="SRP19-like_sf"/>
</dbReference>
<keyword evidence="8" id="KW-1185">Reference proteome</keyword>
<dbReference type="Gene3D" id="3.30.56.30">
    <property type="entry name" value="Signal recognition particle, SRP19-like subunit"/>
    <property type="match status" value="1"/>
</dbReference>
<reference evidence="6" key="2">
    <citation type="submission" date="2017-01" db="EMBL/GenBank/DDBJ databases">
        <authorList>
            <person name="Mah S.A."/>
            <person name="Swanson W.J."/>
            <person name="Moy G.W."/>
            <person name="Vacquier V.D."/>
        </authorList>
    </citation>
    <scope>NUCLEOTIDE SEQUENCE [LARGE SCALE GENOMIC DNA]</scope>
    <source>
        <strain evidence="6">ID-206-W2</strain>
    </source>
</reference>
<protein>
    <submittedName>
        <fullName evidence="6">Signal recognition particle SEC65 subunit</fullName>
    </submittedName>
</protein>
<feature type="compositionally biased region" description="Basic residues" evidence="5">
    <location>
        <begin position="215"/>
        <end position="231"/>
    </location>
</feature>
<evidence type="ECO:0000256" key="5">
    <source>
        <dbReference type="SAM" id="MobiDB-lite"/>
    </source>
</evidence>
<comment type="subcellular location">
    <subcellularLocation>
        <location evidence="1">Cytoplasm</location>
    </subcellularLocation>
</comment>
<evidence type="ECO:0000256" key="2">
    <source>
        <dbReference type="ARBA" id="ARBA00022490"/>
    </source>
</evidence>
<dbReference type="EMBL" id="LSSM01007699">
    <property type="protein sequence ID" value="OMJ07255.1"/>
    <property type="molecule type" value="Genomic_DNA"/>
</dbReference>
<dbReference type="GO" id="GO:0008312">
    <property type="term" value="F:7S RNA binding"/>
    <property type="evidence" value="ECO:0007669"/>
    <property type="project" value="InterPro"/>
</dbReference>
<keyword evidence="3" id="KW-0733">Signal recognition particle</keyword>
<keyword evidence="4" id="KW-0687">Ribonucleoprotein</keyword>
<feature type="region of interest" description="Disordered" evidence="5">
    <location>
        <begin position="1"/>
        <end position="22"/>
    </location>
</feature>
<evidence type="ECO:0000313" key="6">
    <source>
        <dbReference type="EMBL" id="OMJ07255.1"/>
    </source>
</evidence>
<reference evidence="8" key="1">
    <citation type="submission" date="2017-01" db="EMBL/GenBank/DDBJ databases">
        <authorList>
            <person name="Wang Y."/>
            <person name="White M."/>
            <person name="Kvist S."/>
            <person name="Moncalvo J.-M."/>
        </authorList>
    </citation>
    <scope>NUCLEOTIDE SEQUENCE [LARGE SCALE GENOMIC DNA]</scope>
    <source>
        <strain evidence="8">ID-206-W2</strain>
    </source>
</reference>
<evidence type="ECO:0000256" key="1">
    <source>
        <dbReference type="ARBA" id="ARBA00004496"/>
    </source>
</evidence>
<dbReference type="EMBL" id="LSSM01000434">
    <property type="protein sequence ID" value="OMJ28916.1"/>
    <property type="molecule type" value="Genomic_DNA"/>
</dbReference>
<dbReference type="GO" id="GO:0005786">
    <property type="term" value="C:signal recognition particle, endoplasmic reticulum targeting"/>
    <property type="evidence" value="ECO:0007669"/>
    <property type="project" value="UniProtKB-KW"/>
</dbReference>
<evidence type="ECO:0000256" key="3">
    <source>
        <dbReference type="ARBA" id="ARBA00023135"/>
    </source>
</evidence>
<dbReference type="PANTHER" id="PTHR17453:SF0">
    <property type="entry name" value="SIGNAL RECOGNITION PARTICLE 19 KDA PROTEIN"/>
    <property type="match status" value="1"/>
</dbReference>
<dbReference type="InterPro" id="IPR002778">
    <property type="entry name" value="Signal_recog_particle_SRP19"/>
</dbReference>
<dbReference type="Proteomes" id="UP000187429">
    <property type="component" value="Unassembled WGS sequence"/>
</dbReference>
<evidence type="ECO:0000313" key="7">
    <source>
        <dbReference type="EMBL" id="OMJ28916.1"/>
    </source>
</evidence>
<evidence type="ECO:0000256" key="4">
    <source>
        <dbReference type="ARBA" id="ARBA00023274"/>
    </source>
</evidence>
<dbReference type="PANTHER" id="PTHR17453">
    <property type="entry name" value="SIGNAL RECOGNITION PARTICLE 19 KD PROTEIN"/>
    <property type="match status" value="1"/>
</dbReference>
<sequence length="231" mass="26251">MSSRIEEVNDMDFPLPEPPSSSGYDDFFPTYPSGVEKSFEKLEISSKKLKTNISGMGQHLHVDDSESKNWVCLYPIYFDYDIPREKGRKVPKDSSVKKPHVRQIYEAAKSFGLRTVYQPQKSHPRSFFNPGRVKIELKNETGELLNREIANRKILMNKLGKILPSINVEREKEAVYDDFMSMQKPGLQATITESHDIPVSVTAPVKASSSTEKTKKSKSKQKKGKGQRVIV</sequence>
<keyword evidence="2" id="KW-0963">Cytoplasm</keyword>
<dbReference type="OrthoDB" id="2190947at2759"/>
<comment type="caution">
    <text evidence="6">The sequence shown here is derived from an EMBL/GenBank/DDBJ whole genome shotgun (WGS) entry which is preliminary data.</text>
</comment>
<gene>
    <name evidence="6" type="ORF">AYI69_g11519</name>
    <name evidence="7" type="ORF">AYI69_g1598</name>
</gene>
<proteinExistence type="predicted"/>
<evidence type="ECO:0000313" key="8">
    <source>
        <dbReference type="Proteomes" id="UP000187429"/>
    </source>
</evidence>
<accession>A0A1R1WY08</accession>
<dbReference type="AlphaFoldDB" id="A0A1R1WY08"/>
<feature type="region of interest" description="Disordered" evidence="5">
    <location>
        <begin position="200"/>
        <end position="231"/>
    </location>
</feature>
<dbReference type="Pfam" id="PF01922">
    <property type="entry name" value="SRP19"/>
    <property type="match status" value="1"/>
</dbReference>